<proteinExistence type="inferred from homology"/>
<dbReference type="PROSITE" id="PS50111">
    <property type="entry name" value="CHEMOTAXIS_TRANSDUC_2"/>
    <property type="match status" value="1"/>
</dbReference>
<dbReference type="SUPFAM" id="SSF58104">
    <property type="entry name" value="Methyl-accepting chemotaxis protein (MCP) signaling domain"/>
    <property type="match status" value="1"/>
</dbReference>
<dbReference type="Gene3D" id="6.10.340.10">
    <property type="match status" value="1"/>
</dbReference>
<dbReference type="AlphaFoldDB" id="A0A3M8DNZ8"/>
<keyword evidence="2" id="KW-1003">Cell membrane</keyword>
<evidence type="ECO:0000256" key="3">
    <source>
        <dbReference type="ARBA" id="ARBA00023136"/>
    </source>
</evidence>
<comment type="similarity">
    <text evidence="5">Belongs to the methyl-accepting chemotaxis (MCP) protein family.</text>
</comment>
<dbReference type="SMART" id="SM00304">
    <property type="entry name" value="HAMP"/>
    <property type="match status" value="2"/>
</dbReference>
<evidence type="ECO:0000256" key="7">
    <source>
        <dbReference type="SAM" id="Phobius"/>
    </source>
</evidence>
<feature type="transmembrane region" description="Helical" evidence="7">
    <location>
        <begin position="223"/>
        <end position="242"/>
    </location>
</feature>
<keyword evidence="7" id="KW-1133">Transmembrane helix</keyword>
<evidence type="ECO:0000259" key="9">
    <source>
        <dbReference type="PROSITE" id="PS50885"/>
    </source>
</evidence>
<dbReference type="InterPro" id="IPR004089">
    <property type="entry name" value="MCPsignal_dom"/>
</dbReference>
<reference evidence="10 11" key="1">
    <citation type="submission" date="2018-10" db="EMBL/GenBank/DDBJ databases">
        <title>Phylogenomics of Brevibacillus.</title>
        <authorList>
            <person name="Dunlap C."/>
        </authorList>
    </citation>
    <scope>NUCLEOTIDE SEQUENCE [LARGE SCALE GENOMIC DNA]</scope>
    <source>
        <strain evidence="10 11">JCM 15716</strain>
    </source>
</reference>
<dbReference type="PROSITE" id="PS50885">
    <property type="entry name" value="HAMP"/>
    <property type="match status" value="1"/>
</dbReference>
<evidence type="ECO:0000256" key="5">
    <source>
        <dbReference type="ARBA" id="ARBA00029447"/>
    </source>
</evidence>
<dbReference type="CDD" id="cd11386">
    <property type="entry name" value="MCP_signal"/>
    <property type="match status" value="1"/>
</dbReference>
<dbReference type="Pfam" id="PF00015">
    <property type="entry name" value="MCPsignal"/>
    <property type="match status" value="1"/>
</dbReference>
<feature type="domain" description="Methyl-accepting transducer" evidence="8">
    <location>
        <begin position="314"/>
        <end position="550"/>
    </location>
</feature>
<dbReference type="Pfam" id="PF00672">
    <property type="entry name" value="HAMP"/>
    <property type="match status" value="1"/>
</dbReference>
<name>A0A3M8DNZ8_9BACL</name>
<evidence type="ECO:0000256" key="1">
    <source>
        <dbReference type="ARBA" id="ARBA00004236"/>
    </source>
</evidence>
<dbReference type="InterPro" id="IPR029151">
    <property type="entry name" value="Sensor-like_sf"/>
</dbReference>
<evidence type="ECO:0000313" key="10">
    <source>
        <dbReference type="EMBL" id="RNB89836.1"/>
    </source>
</evidence>
<dbReference type="OrthoDB" id="369835at2"/>
<evidence type="ECO:0000256" key="2">
    <source>
        <dbReference type="ARBA" id="ARBA00022475"/>
    </source>
</evidence>
<evidence type="ECO:0000259" key="8">
    <source>
        <dbReference type="PROSITE" id="PS50111"/>
    </source>
</evidence>
<evidence type="ECO:0000313" key="11">
    <source>
        <dbReference type="Proteomes" id="UP000271031"/>
    </source>
</evidence>
<dbReference type="InterPro" id="IPR003660">
    <property type="entry name" value="HAMP_dom"/>
</dbReference>
<feature type="transmembrane region" description="Helical" evidence="7">
    <location>
        <begin position="32"/>
        <end position="55"/>
    </location>
</feature>
<feature type="domain" description="HAMP" evidence="9">
    <location>
        <begin position="243"/>
        <end position="295"/>
    </location>
</feature>
<dbReference type="GO" id="GO:0007165">
    <property type="term" value="P:signal transduction"/>
    <property type="evidence" value="ECO:0007669"/>
    <property type="project" value="UniProtKB-KW"/>
</dbReference>
<keyword evidence="4 6" id="KW-0807">Transducer</keyword>
<evidence type="ECO:0000256" key="6">
    <source>
        <dbReference type="PROSITE-ProRule" id="PRU00284"/>
    </source>
</evidence>
<protein>
    <submittedName>
        <fullName evidence="10">Methyl-accepting chemotaxis protein</fullName>
    </submittedName>
</protein>
<keyword evidence="3 7" id="KW-0472">Membrane</keyword>
<dbReference type="Proteomes" id="UP000271031">
    <property type="component" value="Unassembled WGS sequence"/>
</dbReference>
<dbReference type="Gene3D" id="1.10.287.950">
    <property type="entry name" value="Methyl-accepting chemotaxis protein"/>
    <property type="match status" value="1"/>
</dbReference>
<keyword evidence="11" id="KW-1185">Reference proteome</keyword>
<keyword evidence="7" id="KW-0812">Transmembrane</keyword>
<comment type="caution">
    <text evidence="10">The sequence shown here is derived from an EMBL/GenBank/DDBJ whole genome shotgun (WGS) entry which is preliminary data.</text>
</comment>
<dbReference type="GO" id="GO:0005886">
    <property type="term" value="C:plasma membrane"/>
    <property type="evidence" value="ECO:0007669"/>
    <property type="project" value="UniProtKB-SubCell"/>
</dbReference>
<evidence type="ECO:0000256" key="4">
    <source>
        <dbReference type="ARBA" id="ARBA00023224"/>
    </source>
</evidence>
<dbReference type="SUPFAM" id="SSF103190">
    <property type="entry name" value="Sensory domain-like"/>
    <property type="match status" value="1"/>
</dbReference>
<gene>
    <name evidence="10" type="ORF">EDM56_11790</name>
</gene>
<dbReference type="SMART" id="SM00283">
    <property type="entry name" value="MA"/>
    <property type="match status" value="1"/>
</dbReference>
<dbReference type="EMBL" id="RHHQ01000008">
    <property type="protein sequence ID" value="RNB89836.1"/>
    <property type="molecule type" value="Genomic_DNA"/>
</dbReference>
<accession>A0A3M8DNZ8</accession>
<comment type="subcellular location">
    <subcellularLocation>
        <location evidence="1">Cell membrane</location>
    </subcellularLocation>
</comment>
<dbReference type="CDD" id="cd06225">
    <property type="entry name" value="HAMP"/>
    <property type="match status" value="1"/>
</dbReference>
<dbReference type="PANTHER" id="PTHR32089">
    <property type="entry name" value="METHYL-ACCEPTING CHEMOTAXIS PROTEIN MCPB"/>
    <property type="match status" value="1"/>
</dbReference>
<organism evidence="10 11">
    <name type="scientific">Brevibacillus fluminis</name>
    <dbReference type="NCBI Taxonomy" id="511487"/>
    <lineage>
        <taxon>Bacteria</taxon>
        <taxon>Bacillati</taxon>
        <taxon>Bacillota</taxon>
        <taxon>Bacilli</taxon>
        <taxon>Bacillales</taxon>
        <taxon>Paenibacillaceae</taxon>
        <taxon>Brevibacillus</taxon>
    </lineage>
</organism>
<sequence>MAFFLFTCMVGPRLLTTKKSYGGGLFVKRKSLAMKLIVSILTMMTILMAVNVYAIMKSNANAAQRTVENYSKDLSAHLAKQFDADTYATFLQEMSESQNYWQLRNQLNQFRQQTGALYVYTMGLNTEGKPVLLVDGQPNGSDVASPIGETTEVTPVSFVNSILQGNSESTEIMHDEKYGDFLTAGSPIINKEGKVIGVFCIDMPADKIQEIVSAVTQEQMPSILILAILLLLLFTVILYLIIRSVTNPLKRLSQSTRTVATGDLREQLIAKSNDEIGELTRHYGDMIANLREIVHQVNDSALQVSGASQELETTVEQSAEASAEVAMMIESMAEGAKQQVQMAEESSRFITQLVDGITLIDAQTRLVLTSSRQSAQEAERGAESVDKAAQQMESIGQSATRTAQVIAQLHARSQEITQFLERIAGIAAQTNMLALNAAIEAVRAGEHGRGFAVVADEVRKLAEQSKLFSAQISRLMLEMNETAYSASEEMEFVSQEIHLGKLAVNEAGGAFSSIVQASRQVRRQIEEVTAVTARLSDGSSEVAACIQEMEGIAQNASAYAGQVDDAGKMLSLSMDEISASAESLNQMALDLREVVDRFKI</sequence>
<dbReference type="PANTHER" id="PTHR32089:SF112">
    <property type="entry name" value="LYSOZYME-LIKE PROTEIN-RELATED"/>
    <property type="match status" value="1"/>
</dbReference>